<comment type="caution">
    <text evidence="3">The sequence shown here is derived from an EMBL/GenBank/DDBJ whole genome shotgun (WGS) entry which is preliminary data.</text>
</comment>
<organism evidence="3 4">
    <name type="scientific">Niallia taxi</name>
    <dbReference type="NCBI Taxonomy" id="2499688"/>
    <lineage>
        <taxon>Bacteria</taxon>
        <taxon>Bacillati</taxon>
        <taxon>Bacillota</taxon>
        <taxon>Bacilli</taxon>
        <taxon>Bacillales</taxon>
        <taxon>Bacillaceae</taxon>
        <taxon>Niallia</taxon>
    </lineage>
</organism>
<evidence type="ECO:0000313" key="4">
    <source>
        <dbReference type="Proteomes" id="UP000288024"/>
    </source>
</evidence>
<keyword evidence="2" id="KW-1133">Transmembrane helix</keyword>
<dbReference type="EMBL" id="RZTZ01000022">
    <property type="protein sequence ID" value="RVT56760.1"/>
    <property type="molecule type" value="Genomic_DNA"/>
</dbReference>
<dbReference type="Proteomes" id="UP000288024">
    <property type="component" value="Unassembled WGS sequence"/>
</dbReference>
<keyword evidence="4" id="KW-1185">Reference proteome</keyword>
<keyword evidence="2" id="KW-0812">Transmembrane</keyword>
<dbReference type="InterPro" id="IPR007060">
    <property type="entry name" value="FtsL/DivIC"/>
</dbReference>
<proteinExistence type="predicted"/>
<reference evidence="3 4" key="1">
    <citation type="submission" date="2019-01" db="EMBL/GenBank/DDBJ databases">
        <title>Bacillus sp. M5HDSG1-1, whole genome shotgun sequence.</title>
        <authorList>
            <person name="Tuo L."/>
        </authorList>
    </citation>
    <scope>NUCLEOTIDE SEQUENCE [LARGE SCALE GENOMIC DNA]</scope>
    <source>
        <strain evidence="3 4">M5HDSG1-1</strain>
    </source>
</reference>
<dbReference type="GO" id="GO:0051301">
    <property type="term" value="P:cell division"/>
    <property type="evidence" value="ECO:0007669"/>
    <property type="project" value="InterPro"/>
</dbReference>
<evidence type="ECO:0000313" key="3">
    <source>
        <dbReference type="EMBL" id="RVT56760.1"/>
    </source>
</evidence>
<protein>
    <submittedName>
        <fullName evidence="3">Septum formation initiator family protein</fullName>
    </submittedName>
</protein>
<dbReference type="Pfam" id="PF04977">
    <property type="entry name" value="DivIC"/>
    <property type="match status" value="1"/>
</dbReference>
<gene>
    <name evidence="3" type="ORF">EM808_26470</name>
</gene>
<name>A0A437K3B1_9BACI</name>
<accession>A0A437K3B1</accession>
<evidence type="ECO:0000256" key="2">
    <source>
        <dbReference type="SAM" id="Phobius"/>
    </source>
</evidence>
<dbReference type="PANTHER" id="PTHR40027:SF1">
    <property type="entry name" value="CELL DIVISION PROTEIN DIVIC"/>
    <property type="match status" value="1"/>
</dbReference>
<dbReference type="AlphaFoldDB" id="A0A437K3B1"/>
<keyword evidence="1" id="KW-0175">Coiled coil</keyword>
<keyword evidence="2" id="KW-0472">Membrane</keyword>
<dbReference type="RefSeq" id="WP_127742520.1">
    <property type="nucleotide sequence ID" value="NZ_RZTZ01000022.1"/>
</dbReference>
<dbReference type="PANTHER" id="PTHR40027">
    <property type="entry name" value="CELL DIVISION PROTEIN DIVIC"/>
    <property type="match status" value="1"/>
</dbReference>
<feature type="coiled-coil region" evidence="1">
    <location>
        <begin position="63"/>
        <end position="97"/>
    </location>
</feature>
<evidence type="ECO:0000256" key="1">
    <source>
        <dbReference type="SAM" id="Coils"/>
    </source>
</evidence>
<feature type="transmembrane region" description="Helical" evidence="2">
    <location>
        <begin position="38"/>
        <end position="57"/>
    </location>
</feature>
<dbReference type="InterPro" id="IPR039076">
    <property type="entry name" value="DivIC"/>
</dbReference>
<sequence>MSVLRKPDVTKIQTDYNVQQEELSISAARKKKLLFRRLAAFSICALAIGFFMISTLISQGSVLEEKAAEKKKLNGKIALLEKEEKSLKEQIVKLNDEDYLAKLARKDLLLSEKGEIIFNIPDGKNKPNDNGN</sequence>